<accession>A0A2D0JR71</accession>
<dbReference type="AlphaFoldDB" id="A0A2D0JR71"/>
<dbReference type="EMBL" id="NITZ01000008">
    <property type="protein sequence ID" value="PHM48800.1"/>
    <property type="molecule type" value="Genomic_DNA"/>
</dbReference>
<dbReference type="RefSeq" id="WP_208620419.1">
    <property type="nucleotide sequence ID" value="NZ_CAWNQI010000117.1"/>
</dbReference>
<feature type="domain" description="HipA N-terminal subdomain 1" evidence="1">
    <location>
        <begin position="7"/>
        <end position="108"/>
    </location>
</feature>
<gene>
    <name evidence="2" type="ORF">Xmir_01943</name>
</gene>
<dbReference type="Proteomes" id="UP000221980">
    <property type="component" value="Unassembled WGS sequence"/>
</dbReference>
<evidence type="ECO:0000313" key="3">
    <source>
        <dbReference type="Proteomes" id="UP000221980"/>
    </source>
</evidence>
<proteinExistence type="predicted"/>
<comment type="caution">
    <text evidence="2">The sequence shown here is derived from an EMBL/GenBank/DDBJ whole genome shotgun (WGS) entry which is preliminary data.</text>
</comment>
<evidence type="ECO:0000313" key="2">
    <source>
        <dbReference type="EMBL" id="PHM48800.1"/>
    </source>
</evidence>
<dbReference type="Pfam" id="PF13657">
    <property type="entry name" value="Couple_hipA"/>
    <property type="match status" value="1"/>
</dbReference>
<reference evidence="2 3" key="1">
    <citation type="journal article" date="2017" name="Nat. Microbiol.">
        <title>Natural product diversity associated with the nematode symbionts Photorhabdus and Xenorhabdus.</title>
        <authorList>
            <person name="Tobias N.J."/>
            <person name="Wolff H."/>
            <person name="Djahanschiri B."/>
            <person name="Grundmann F."/>
            <person name="Kronenwerth M."/>
            <person name="Shi Y.M."/>
            <person name="Simonyi S."/>
            <person name="Grun P."/>
            <person name="Shapiro-Ilan D."/>
            <person name="Pidot S.J."/>
            <person name="Stinear T.P."/>
            <person name="Ebersberger I."/>
            <person name="Bode H.B."/>
        </authorList>
    </citation>
    <scope>NUCLEOTIDE SEQUENCE [LARGE SCALE GENOMIC DNA]</scope>
    <source>
        <strain evidence="2 3">DSM 17902</strain>
    </source>
</reference>
<evidence type="ECO:0000259" key="1">
    <source>
        <dbReference type="Pfam" id="PF13657"/>
    </source>
</evidence>
<keyword evidence="3" id="KW-1185">Reference proteome</keyword>
<protein>
    <submittedName>
        <fullName evidence="2">Toxin HipA</fullName>
    </submittedName>
</protein>
<sequence length="130" mass="14553">MNESIRIKYQDIDVGAIAFDTEKGIGSFEYERTFIKRGLDLAPLKMPIKQARPGKVFTFSNLNYDTFRGLPSMIADSLPDDFGNAVLNAWIANFPAKTVLEKSLFHLLPTTTHLRVPSVGTGCRVFPLYP</sequence>
<dbReference type="InterPro" id="IPR017508">
    <property type="entry name" value="HipA_N1"/>
</dbReference>
<organism evidence="2 3">
    <name type="scientific">Xenorhabdus miraniensis</name>
    <dbReference type="NCBI Taxonomy" id="351674"/>
    <lineage>
        <taxon>Bacteria</taxon>
        <taxon>Pseudomonadati</taxon>
        <taxon>Pseudomonadota</taxon>
        <taxon>Gammaproteobacteria</taxon>
        <taxon>Enterobacterales</taxon>
        <taxon>Morganellaceae</taxon>
        <taxon>Xenorhabdus</taxon>
    </lineage>
</organism>
<name>A0A2D0JR71_9GAMM</name>